<reference evidence="3" key="1">
    <citation type="submission" date="2017-03" db="EMBL/GenBank/DDBJ databases">
        <title>Phytopthora megakarya and P. palmivora, two closely related causual agents of cacao black pod achieved similar genome size and gene model numbers by different mechanisms.</title>
        <authorList>
            <person name="Ali S."/>
            <person name="Shao J."/>
            <person name="Larry D.J."/>
            <person name="Kronmiller B."/>
            <person name="Shen D."/>
            <person name="Strem M.D."/>
            <person name="Melnick R.L."/>
            <person name="Guiltinan M.J."/>
            <person name="Tyler B.M."/>
            <person name="Meinhardt L.W."/>
            <person name="Bailey B.A."/>
        </authorList>
    </citation>
    <scope>NUCLEOTIDE SEQUENCE [LARGE SCALE GENOMIC DNA]</scope>
    <source>
        <strain evidence="3">zdho120</strain>
    </source>
</reference>
<keyword evidence="1" id="KW-0472">Membrane</keyword>
<keyword evidence="1" id="KW-1133">Transmembrane helix</keyword>
<keyword evidence="1" id="KW-0812">Transmembrane</keyword>
<feature type="transmembrane region" description="Helical" evidence="1">
    <location>
        <begin position="20"/>
        <end position="41"/>
    </location>
</feature>
<evidence type="ECO:0000313" key="3">
    <source>
        <dbReference type="Proteomes" id="UP000198211"/>
    </source>
</evidence>
<name>A0A225UAY4_9STRA</name>
<sequence>MESVGTPDPDSWDYDPDDLWILSSSAAVTSAAIGSGGSSLIQRVRISAISARKNLPGWIWTKIALEPGSAR</sequence>
<accession>A0A225UAY4</accession>
<evidence type="ECO:0000313" key="2">
    <source>
        <dbReference type="EMBL" id="OWY90111.1"/>
    </source>
</evidence>
<dbReference type="AlphaFoldDB" id="A0A225UAY4"/>
<keyword evidence="3" id="KW-1185">Reference proteome</keyword>
<dbReference type="EMBL" id="NBNE01023864">
    <property type="protein sequence ID" value="OWY90111.1"/>
    <property type="molecule type" value="Genomic_DNA"/>
</dbReference>
<gene>
    <name evidence="2" type="ORF">PHMEG_00041910</name>
</gene>
<protein>
    <submittedName>
        <fullName evidence="2">Uncharacterized protein</fullName>
    </submittedName>
</protein>
<evidence type="ECO:0000256" key="1">
    <source>
        <dbReference type="SAM" id="Phobius"/>
    </source>
</evidence>
<dbReference type="Proteomes" id="UP000198211">
    <property type="component" value="Unassembled WGS sequence"/>
</dbReference>
<proteinExistence type="predicted"/>
<organism evidence="2 3">
    <name type="scientific">Phytophthora megakarya</name>
    <dbReference type="NCBI Taxonomy" id="4795"/>
    <lineage>
        <taxon>Eukaryota</taxon>
        <taxon>Sar</taxon>
        <taxon>Stramenopiles</taxon>
        <taxon>Oomycota</taxon>
        <taxon>Peronosporomycetes</taxon>
        <taxon>Peronosporales</taxon>
        <taxon>Peronosporaceae</taxon>
        <taxon>Phytophthora</taxon>
    </lineage>
</organism>
<comment type="caution">
    <text evidence="2">The sequence shown here is derived from an EMBL/GenBank/DDBJ whole genome shotgun (WGS) entry which is preliminary data.</text>
</comment>